<keyword evidence="2" id="KW-0812">Transmembrane</keyword>
<comment type="caution">
    <text evidence="3">The sequence shown here is derived from an EMBL/GenBank/DDBJ whole genome shotgun (WGS) entry which is preliminary data.</text>
</comment>
<feature type="compositionally biased region" description="Low complexity" evidence="1">
    <location>
        <begin position="393"/>
        <end position="418"/>
    </location>
</feature>
<feature type="region of interest" description="Disordered" evidence="1">
    <location>
        <begin position="235"/>
        <end position="274"/>
    </location>
</feature>
<dbReference type="Proteomes" id="UP000470470">
    <property type="component" value="Unassembled WGS sequence"/>
</dbReference>
<reference evidence="3 4" key="1">
    <citation type="submission" date="2020-02" db="EMBL/GenBank/DDBJ databases">
        <title>The whole genome sequence of CPCC 205119.</title>
        <authorList>
            <person name="Jiang Z."/>
        </authorList>
    </citation>
    <scope>NUCLEOTIDE SEQUENCE [LARGE SCALE GENOMIC DNA]</scope>
    <source>
        <strain evidence="3 4">CPCC 205119</strain>
    </source>
</reference>
<feature type="region of interest" description="Disordered" evidence="1">
    <location>
        <begin position="473"/>
        <end position="498"/>
    </location>
</feature>
<feature type="transmembrane region" description="Helical" evidence="2">
    <location>
        <begin position="447"/>
        <end position="468"/>
    </location>
</feature>
<dbReference type="RefSeq" id="WP_162392683.1">
    <property type="nucleotide sequence ID" value="NZ_JAABOZ010000002.1"/>
</dbReference>
<protein>
    <submittedName>
        <fullName evidence="3">Uncharacterized protein</fullName>
    </submittedName>
</protein>
<organism evidence="3 4">
    <name type="scientific">Goekera deserti</name>
    <dbReference type="NCBI Taxonomy" id="2497753"/>
    <lineage>
        <taxon>Bacteria</taxon>
        <taxon>Bacillati</taxon>
        <taxon>Actinomycetota</taxon>
        <taxon>Actinomycetes</taxon>
        <taxon>Geodermatophilales</taxon>
        <taxon>Geodermatophilaceae</taxon>
        <taxon>Goekera</taxon>
    </lineage>
</organism>
<feature type="region of interest" description="Disordered" evidence="1">
    <location>
        <begin position="317"/>
        <end position="441"/>
    </location>
</feature>
<feature type="compositionally biased region" description="Low complexity" evidence="1">
    <location>
        <begin position="350"/>
        <end position="359"/>
    </location>
</feature>
<evidence type="ECO:0000313" key="4">
    <source>
        <dbReference type="Proteomes" id="UP000470470"/>
    </source>
</evidence>
<keyword evidence="2" id="KW-1133">Transmembrane helix</keyword>
<keyword evidence="4" id="KW-1185">Reference proteome</keyword>
<evidence type="ECO:0000313" key="3">
    <source>
        <dbReference type="EMBL" id="NEL53818.1"/>
    </source>
</evidence>
<sequence length="650" mass="65362">MLVLTPAPLETAAERAFFTELAGWETGGATRGAVVAALPVVDGPMERRQADAVVFVPEGLAVVRVVEVVRQSGVVTALPEGAWTIGPGAGPGDVLRLSGGGSTPLDGLMRAGMDAAVRLRRAGLEPGRIARLTVLHGAVTGLLPADGDLGEGDQVALVEPRSLLLAIARVARHAGTDNPRLWTTADVRAALEALGLQGRSPSVEELNGEGFPYSPYVLRRPDLLTPAAMAAAPPRYGGPTAAPQSAAVPPAAVPPSAPAAVPAPAPAPGPPLVDPAAAARVAHAAVQAQQQSPGTERIAGSTAPAWAGNEVVEQTGGLGGLFGAAPAGSTPHPATEAAPRGDAPARERPAAAPAPREAPSGQQAPSSWHQAPGSWQQAPRQQESWQPASPPVQQGGWQQPATPQQQGGWQQPAAPVPGTSVFSGSGTFLEEDEPAGTGSSDRSRRTLLVVVASLVVLVLAAGGGVLLLGQTGGDTAEAGRTGTPSASAPATPAAPTVGGVQTLDDVAYTLQAGTTEPTCRDNSYGQVAGFFAATDCQQLVRALFSAEIDGLPVVIAVSEVEMPDAAAAQQLRTVANTDGTGNVNDLLREGVSYPGAPARLTDAAYDSLQRGSTVLIVEAAAAGPGGPPDAVLEELASDALGLELPEPAGG</sequence>
<dbReference type="EMBL" id="JAAGWK010000010">
    <property type="protein sequence ID" value="NEL53818.1"/>
    <property type="molecule type" value="Genomic_DNA"/>
</dbReference>
<keyword evidence="2" id="KW-0472">Membrane</keyword>
<proteinExistence type="predicted"/>
<feature type="compositionally biased region" description="Polar residues" evidence="1">
    <location>
        <begin position="360"/>
        <end position="387"/>
    </location>
</feature>
<feature type="compositionally biased region" description="Low complexity" evidence="1">
    <location>
        <begin position="235"/>
        <end position="250"/>
    </location>
</feature>
<name>A0A7K3WBH7_9ACTN</name>
<gene>
    <name evidence="3" type="ORF">G1H19_07360</name>
</gene>
<evidence type="ECO:0000256" key="2">
    <source>
        <dbReference type="SAM" id="Phobius"/>
    </source>
</evidence>
<evidence type="ECO:0000256" key="1">
    <source>
        <dbReference type="SAM" id="MobiDB-lite"/>
    </source>
</evidence>
<dbReference type="AlphaFoldDB" id="A0A7K3WBH7"/>
<feature type="compositionally biased region" description="Low complexity" evidence="1">
    <location>
        <begin position="481"/>
        <end position="498"/>
    </location>
</feature>
<accession>A0A7K3WBH7</accession>
<feature type="compositionally biased region" description="Pro residues" evidence="1">
    <location>
        <begin position="251"/>
        <end position="273"/>
    </location>
</feature>